<keyword evidence="1" id="KW-1133">Transmembrane helix</keyword>
<name>A0ABV8CTG9_9STRE</name>
<keyword evidence="1" id="KW-0472">Membrane</keyword>
<proteinExistence type="predicted"/>
<evidence type="ECO:0000313" key="2">
    <source>
        <dbReference type="EMBL" id="MFC3927318.1"/>
    </source>
</evidence>
<feature type="transmembrane region" description="Helical" evidence="1">
    <location>
        <begin position="35"/>
        <end position="53"/>
    </location>
</feature>
<evidence type="ECO:0000313" key="3">
    <source>
        <dbReference type="Proteomes" id="UP001595807"/>
    </source>
</evidence>
<accession>A0ABV8CTG9</accession>
<organism evidence="2 3">
    <name type="scientific">Streptococcus caprae</name>
    <dbReference type="NCBI Taxonomy" id="1640501"/>
    <lineage>
        <taxon>Bacteria</taxon>
        <taxon>Bacillati</taxon>
        <taxon>Bacillota</taxon>
        <taxon>Bacilli</taxon>
        <taxon>Lactobacillales</taxon>
        <taxon>Streptococcaceae</taxon>
        <taxon>Streptococcus</taxon>
    </lineage>
</organism>
<dbReference type="InterPro" id="IPR021560">
    <property type="entry name" value="DUF3021"/>
</dbReference>
<feature type="transmembrane region" description="Helical" evidence="1">
    <location>
        <begin position="93"/>
        <end position="114"/>
    </location>
</feature>
<feature type="transmembrane region" description="Helical" evidence="1">
    <location>
        <begin position="65"/>
        <end position="87"/>
    </location>
</feature>
<sequence>MKKYVDYWMYGVGIGMVWYLFSLLVWNIAGQSSQQILVTVIVSGFMGLSARIYESDGRPPLYKSIVHFIAILILVVIMTSLNGWIAWTNLSVLGIFLVQFLVIYLVIWTSIYLIEKHKIKRINENLRKTRR</sequence>
<reference evidence="3" key="1">
    <citation type="journal article" date="2019" name="Int. J. Syst. Evol. Microbiol.">
        <title>The Global Catalogue of Microorganisms (GCM) 10K type strain sequencing project: providing services to taxonomists for standard genome sequencing and annotation.</title>
        <authorList>
            <consortium name="The Broad Institute Genomics Platform"/>
            <consortium name="The Broad Institute Genome Sequencing Center for Infectious Disease"/>
            <person name="Wu L."/>
            <person name="Ma J."/>
        </authorList>
    </citation>
    <scope>NUCLEOTIDE SEQUENCE [LARGE SCALE GENOMIC DNA]</scope>
    <source>
        <strain evidence="3">CCUG 67170</strain>
    </source>
</reference>
<dbReference type="EMBL" id="JBHRZV010000006">
    <property type="protein sequence ID" value="MFC3927318.1"/>
    <property type="molecule type" value="Genomic_DNA"/>
</dbReference>
<evidence type="ECO:0000256" key="1">
    <source>
        <dbReference type="SAM" id="Phobius"/>
    </source>
</evidence>
<keyword evidence="3" id="KW-1185">Reference proteome</keyword>
<protein>
    <submittedName>
        <fullName evidence="2">DUF3021 domain-containing protein</fullName>
    </submittedName>
</protein>
<gene>
    <name evidence="2" type="ORF">ACFORF_01545</name>
</gene>
<dbReference type="RefSeq" id="WP_380424717.1">
    <property type="nucleotide sequence ID" value="NZ_JBHRZV010000006.1"/>
</dbReference>
<feature type="transmembrane region" description="Helical" evidence="1">
    <location>
        <begin position="7"/>
        <end position="29"/>
    </location>
</feature>
<comment type="caution">
    <text evidence="2">The sequence shown here is derived from an EMBL/GenBank/DDBJ whole genome shotgun (WGS) entry which is preliminary data.</text>
</comment>
<keyword evidence="1" id="KW-0812">Transmembrane</keyword>
<dbReference type="Proteomes" id="UP001595807">
    <property type="component" value="Unassembled WGS sequence"/>
</dbReference>
<dbReference type="Pfam" id="PF11457">
    <property type="entry name" value="DUF3021"/>
    <property type="match status" value="1"/>
</dbReference>